<dbReference type="Proteomes" id="UP000005226">
    <property type="component" value="Chromosome 8"/>
</dbReference>
<dbReference type="PRINTS" id="PR00463">
    <property type="entry name" value="EP450I"/>
</dbReference>
<proteinExistence type="inferred from homology"/>
<dbReference type="Ensembl" id="ENSTRUT00000000441.3">
    <property type="protein sequence ID" value="ENSTRUP00000000438.3"/>
    <property type="gene ID" value="ENSTRUG00000000196.3"/>
</dbReference>
<keyword evidence="3" id="KW-0349">Heme</keyword>
<dbReference type="InterPro" id="IPR050479">
    <property type="entry name" value="CYP11_CYP27_families"/>
</dbReference>
<keyword evidence="7" id="KW-0503">Monooxygenase</keyword>
<reference evidence="8 9" key="1">
    <citation type="journal article" date="2011" name="Genome Biol. Evol.">
        <title>Integration of the genetic map and genome assembly of fugu facilitates insights into distinct features of genome evolution in teleosts and mammals.</title>
        <authorList>
            <person name="Kai W."/>
            <person name="Kikuchi K."/>
            <person name="Tohari S."/>
            <person name="Chew A.K."/>
            <person name="Tay A."/>
            <person name="Fujiwara A."/>
            <person name="Hosoya S."/>
            <person name="Suetake H."/>
            <person name="Naruse K."/>
            <person name="Brenner S."/>
            <person name="Suzuki Y."/>
            <person name="Venkatesh B."/>
        </authorList>
    </citation>
    <scope>NUCLEOTIDE SEQUENCE [LARGE SCALE GENOMIC DNA]</scope>
</reference>
<dbReference type="InterPro" id="IPR001128">
    <property type="entry name" value="Cyt_P450"/>
</dbReference>
<dbReference type="GO" id="GO:0006704">
    <property type="term" value="P:glucocorticoid biosynthetic process"/>
    <property type="evidence" value="ECO:0007669"/>
    <property type="project" value="TreeGrafter"/>
</dbReference>
<reference evidence="8" key="3">
    <citation type="submission" date="2025-09" db="UniProtKB">
        <authorList>
            <consortium name="Ensembl"/>
        </authorList>
    </citation>
    <scope>IDENTIFICATION</scope>
</reference>
<comment type="cofactor">
    <cofactor evidence="1">
        <name>heme</name>
        <dbReference type="ChEBI" id="CHEBI:30413"/>
    </cofactor>
</comment>
<evidence type="ECO:0000256" key="2">
    <source>
        <dbReference type="ARBA" id="ARBA00010617"/>
    </source>
</evidence>
<dbReference type="GO" id="GO:0005743">
    <property type="term" value="C:mitochondrial inner membrane"/>
    <property type="evidence" value="ECO:0007669"/>
    <property type="project" value="TreeGrafter"/>
</dbReference>
<dbReference type="GO" id="GO:0005506">
    <property type="term" value="F:iron ion binding"/>
    <property type="evidence" value="ECO:0007669"/>
    <property type="project" value="InterPro"/>
</dbReference>
<accession>H2RJX5</accession>
<evidence type="ECO:0000256" key="7">
    <source>
        <dbReference type="ARBA" id="ARBA00023033"/>
    </source>
</evidence>
<protein>
    <submittedName>
        <fullName evidence="8">Cytochrome P450 family 27 subfamily A member 2</fullName>
    </submittedName>
</protein>
<dbReference type="Gene3D" id="1.10.630.10">
    <property type="entry name" value="Cytochrome P450"/>
    <property type="match status" value="1"/>
</dbReference>
<comment type="similarity">
    <text evidence="2">Belongs to the cytochrome P450 family.</text>
</comment>
<dbReference type="SUPFAM" id="SSF48264">
    <property type="entry name" value="Cytochrome P450"/>
    <property type="match status" value="1"/>
</dbReference>
<dbReference type="GO" id="GO:0071375">
    <property type="term" value="P:cellular response to peptide hormone stimulus"/>
    <property type="evidence" value="ECO:0007669"/>
    <property type="project" value="TreeGrafter"/>
</dbReference>
<evidence type="ECO:0000256" key="3">
    <source>
        <dbReference type="ARBA" id="ARBA00022617"/>
    </source>
</evidence>
<dbReference type="AlphaFoldDB" id="H2RJX5"/>
<reference evidence="8" key="2">
    <citation type="submission" date="2025-08" db="UniProtKB">
        <authorList>
            <consortium name="Ensembl"/>
        </authorList>
    </citation>
    <scope>IDENTIFICATION</scope>
</reference>
<keyword evidence="6" id="KW-0408">Iron</keyword>
<organism evidence="8 9">
    <name type="scientific">Takifugu rubripes</name>
    <name type="common">Japanese pufferfish</name>
    <name type="synonym">Fugu rubripes</name>
    <dbReference type="NCBI Taxonomy" id="31033"/>
    <lineage>
        <taxon>Eukaryota</taxon>
        <taxon>Metazoa</taxon>
        <taxon>Chordata</taxon>
        <taxon>Craniata</taxon>
        <taxon>Vertebrata</taxon>
        <taxon>Euteleostomi</taxon>
        <taxon>Actinopterygii</taxon>
        <taxon>Neopterygii</taxon>
        <taxon>Teleostei</taxon>
        <taxon>Neoteleostei</taxon>
        <taxon>Acanthomorphata</taxon>
        <taxon>Eupercaria</taxon>
        <taxon>Tetraodontiformes</taxon>
        <taxon>Tetradontoidea</taxon>
        <taxon>Tetraodontidae</taxon>
        <taxon>Takifugu</taxon>
    </lineage>
</organism>
<dbReference type="GO" id="GO:0016705">
    <property type="term" value="F:oxidoreductase activity, acting on paired donors, with incorporation or reduction of molecular oxygen"/>
    <property type="evidence" value="ECO:0007669"/>
    <property type="project" value="InterPro"/>
</dbReference>
<dbReference type="PANTHER" id="PTHR24279">
    <property type="entry name" value="CYTOCHROME P450"/>
    <property type="match status" value="1"/>
</dbReference>
<dbReference type="GO" id="GO:0034650">
    <property type="term" value="P:cortisol metabolic process"/>
    <property type="evidence" value="ECO:0007669"/>
    <property type="project" value="TreeGrafter"/>
</dbReference>
<dbReference type="eggNOG" id="KOG0159">
    <property type="taxonomic scope" value="Eukaryota"/>
</dbReference>
<evidence type="ECO:0000256" key="6">
    <source>
        <dbReference type="ARBA" id="ARBA00023004"/>
    </source>
</evidence>
<evidence type="ECO:0000256" key="4">
    <source>
        <dbReference type="ARBA" id="ARBA00022723"/>
    </source>
</evidence>
<dbReference type="PANTHER" id="PTHR24279:SF123">
    <property type="entry name" value="CYTOCHROME P450 FAMILY 27 SUBFAMILY A MEMBER 1"/>
    <property type="match status" value="1"/>
</dbReference>
<evidence type="ECO:0000256" key="5">
    <source>
        <dbReference type="ARBA" id="ARBA00023002"/>
    </source>
</evidence>
<keyword evidence="5" id="KW-0560">Oxidoreductase</keyword>
<dbReference type="Pfam" id="PF00067">
    <property type="entry name" value="p450"/>
    <property type="match status" value="1"/>
</dbReference>
<dbReference type="GO" id="GO:0020037">
    <property type="term" value="F:heme binding"/>
    <property type="evidence" value="ECO:0007669"/>
    <property type="project" value="InterPro"/>
</dbReference>
<dbReference type="GO" id="GO:0006700">
    <property type="term" value="P:C21-steroid hormone biosynthetic process"/>
    <property type="evidence" value="ECO:0007669"/>
    <property type="project" value="TreeGrafter"/>
</dbReference>
<evidence type="ECO:0000256" key="1">
    <source>
        <dbReference type="ARBA" id="ARBA00001971"/>
    </source>
</evidence>
<dbReference type="InterPro" id="IPR036396">
    <property type="entry name" value="Cyt_P450_sf"/>
</dbReference>
<evidence type="ECO:0000313" key="8">
    <source>
        <dbReference type="Ensembl" id="ENSTRUP00000000438.3"/>
    </source>
</evidence>
<dbReference type="GeneTree" id="ENSGT00950000182905"/>
<evidence type="ECO:0000313" key="9">
    <source>
        <dbReference type="Proteomes" id="UP000005226"/>
    </source>
</evidence>
<dbReference type="PRINTS" id="PR00385">
    <property type="entry name" value="P450"/>
</dbReference>
<name>H2RJX5_TAKRU</name>
<dbReference type="GO" id="GO:0004497">
    <property type="term" value="F:monooxygenase activity"/>
    <property type="evidence" value="ECO:0007669"/>
    <property type="project" value="UniProtKB-KW"/>
</dbReference>
<keyword evidence="4" id="KW-0479">Metal-binding</keyword>
<gene>
    <name evidence="8" type="primary">si:ch211-113j14.1</name>
</gene>
<dbReference type="GO" id="GO:0008203">
    <property type="term" value="P:cholesterol metabolic process"/>
    <property type="evidence" value="ECO:0007669"/>
    <property type="project" value="TreeGrafter"/>
</dbReference>
<sequence>MCQTSGISEDIMASFTALRCAAIGARNSALRPATLPSRNLNLQATSEAANLKGIADLPGPNTYKILYWLFVKGYGERSHLLQGKLKNIYGPMWRWKLGPYDFVSVASPELIARVIQQEGRYPVRVQLPHWKEYRDLRGQAYGLHVETGPEWSRLRSALNPRMLKLREVVAFSPVIHEVVGDLLRRIEFLRSGSQDGVTVSDIASELYKFGFEGISAILFETRLGCLGEKVDPNVQRFISGVNDMLSLSDITYLFPRWTRSFVPVWKRFVQAWDDISDVASSLIDRRIAEIDARVANGQSVEGLYLTYLLSSDKMSRAEISTCITDLLLGGVDTTSNTLSWALYHLAKDPVAQDRLYDEVNSVCPNHHQPTTDDLANMPFLKAVIKEVLRLYPVVHQNARFISENDVILNDYWFPKKVAATSKSTLQGGGTEITSFVFSDSVPPVPLLRLSRRDAVQARREVPSGALAAPQRSAQRLLPAPPLQLHPLRGGRAGLCWEEGGRVGDVLRSDSADAVLQRSAGR</sequence>
<keyword evidence="9" id="KW-1185">Reference proteome</keyword>
<dbReference type="InterPro" id="IPR002401">
    <property type="entry name" value="Cyt_P450_E_grp-I"/>
</dbReference>